<dbReference type="PANTHER" id="PTHR43227">
    <property type="entry name" value="BLL4140 PROTEIN"/>
    <property type="match status" value="1"/>
</dbReference>
<dbReference type="Gene3D" id="1.10.3720.10">
    <property type="entry name" value="MetI-like"/>
    <property type="match status" value="1"/>
</dbReference>
<keyword evidence="3 8" id="KW-0813">Transport</keyword>
<evidence type="ECO:0000256" key="1">
    <source>
        <dbReference type="ARBA" id="ARBA00004651"/>
    </source>
</evidence>
<dbReference type="GO" id="GO:0005886">
    <property type="term" value="C:plasma membrane"/>
    <property type="evidence" value="ECO:0007669"/>
    <property type="project" value="UniProtKB-SubCell"/>
</dbReference>
<evidence type="ECO:0000313" key="10">
    <source>
        <dbReference type="EMBL" id="SIO00071.1"/>
    </source>
</evidence>
<evidence type="ECO:0000256" key="2">
    <source>
        <dbReference type="ARBA" id="ARBA00009306"/>
    </source>
</evidence>
<evidence type="ECO:0000256" key="5">
    <source>
        <dbReference type="ARBA" id="ARBA00022692"/>
    </source>
</evidence>
<dbReference type="InterPro" id="IPR000515">
    <property type="entry name" value="MetI-like"/>
</dbReference>
<evidence type="ECO:0000259" key="9">
    <source>
        <dbReference type="PROSITE" id="PS50928"/>
    </source>
</evidence>
<accession>A0A1N6FXZ6</accession>
<dbReference type="PROSITE" id="PS50928">
    <property type="entry name" value="ABC_TM1"/>
    <property type="match status" value="1"/>
</dbReference>
<feature type="transmembrane region" description="Helical" evidence="8">
    <location>
        <begin position="243"/>
        <end position="261"/>
    </location>
</feature>
<keyword evidence="5 8" id="KW-0812">Transmembrane</keyword>
<feature type="transmembrane region" description="Helical" evidence="8">
    <location>
        <begin position="112"/>
        <end position="135"/>
    </location>
</feature>
<feature type="transmembrane region" description="Helical" evidence="8">
    <location>
        <begin position="45"/>
        <end position="63"/>
    </location>
</feature>
<dbReference type="GO" id="GO:0055085">
    <property type="term" value="P:transmembrane transport"/>
    <property type="evidence" value="ECO:0007669"/>
    <property type="project" value="InterPro"/>
</dbReference>
<protein>
    <submittedName>
        <fullName evidence="10">Carbohydrate ABC transporter membrane protein 1, CUT1 family</fullName>
    </submittedName>
</protein>
<evidence type="ECO:0000256" key="6">
    <source>
        <dbReference type="ARBA" id="ARBA00022989"/>
    </source>
</evidence>
<dbReference type="EMBL" id="FSRL01000001">
    <property type="protein sequence ID" value="SIO00071.1"/>
    <property type="molecule type" value="Genomic_DNA"/>
</dbReference>
<comment type="subcellular location">
    <subcellularLocation>
        <location evidence="1 8">Cell membrane</location>
        <topology evidence="1 8">Multi-pass membrane protein</topology>
    </subcellularLocation>
</comment>
<evidence type="ECO:0000313" key="11">
    <source>
        <dbReference type="Proteomes" id="UP000184932"/>
    </source>
</evidence>
<reference evidence="11" key="1">
    <citation type="submission" date="2016-11" db="EMBL/GenBank/DDBJ databases">
        <authorList>
            <person name="Varghese N."/>
            <person name="Submissions S."/>
        </authorList>
    </citation>
    <scope>NUCLEOTIDE SEQUENCE [LARGE SCALE GENOMIC DNA]</scope>
    <source>
        <strain evidence="11">DSM 29440</strain>
    </source>
</reference>
<keyword evidence="7 8" id="KW-0472">Membrane</keyword>
<dbReference type="STRING" id="1217970.SAMN05444002_2047"/>
<feature type="transmembrane region" description="Helical" evidence="8">
    <location>
        <begin position="302"/>
        <end position="324"/>
    </location>
</feature>
<sequence>MSNDPNFSTAAGPSTEEMVFDATEAQRYRKPSRMVRVGDHLKREWQLYLMLIPTIVWLLVFLYKPMYGLQIAFKDYSIFRGVANSPWIGFEHFQTLFDNDQFLRALRNTVIISFYGLIFGFPMPIILALMFNEILKQWFKKTAQTIVYLPHFISSVIIAGIVITAFSPSAGIVNTMLGWFGIDPIYFLTKPEWFRPIFVGTGIWQEAGFQSIVYLAAIAGVSPTLYESAVVDGASRWQMMWKITIPSIMPTIIIMLIIRIGNMLEVSFEMIILLYQPATYETADVVNTFIYRQGIQGGQYDLAAAAGLFNAVVAFILVMTANTISKRYSRTSLW</sequence>
<dbReference type="Pfam" id="PF00528">
    <property type="entry name" value="BPD_transp_1"/>
    <property type="match status" value="1"/>
</dbReference>
<feature type="domain" description="ABC transmembrane type-1" evidence="9">
    <location>
        <begin position="106"/>
        <end position="321"/>
    </location>
</feature>
<dbReference type="SUPFAM" id="SSF161098">
    <property type="entry name" value="MetI-like"/>
    <property type="match status" value="1"/>
</dbReference>
<keyword evidence="4" id="KW-1003">Cell membrane</keyword>
<evidence type="ECO:0000256" key="4">
    <source>
        <dbReference type="ARBA" id="ARBA00022475"/>
    </source>
</evidence>
<keyword evidence="6 8" id="KW-1133">Transmembrane helix</keyword>
<name>A0A1N6FXZ6_9RHOB</name>
<proteinExistence type="inferred from homology"/>
<dbReference type="InterPro" id="IPR050809">
    <property type="entry name" value="UgpAE/MalFG_permease"/>
</dbReference>
<dbReference type="PANTHER" id="PTHR43227:SF11">
    <property type="entry name" value="BLL4140 PROTEIN"/>
    <property type="match status" value="1"/>
</dbReference>
<evidence type="ECO:0000256" key="7">
    <source>
        <dbReference type="ARBA" id="ARBA00023136"/>
    </source>
</evidence>
<feature type="transmembrane region" description="Helical" evidence="8">
    <location>
        <begin position="147"/>
        <end position="166"/>
    </location>
</feature>
<dbReference type="AlphaFoldDB" id="A0A1N6FXZ6"/>
<dbReference type="Proteomes" id="UP000184932">
    <property type="component" value="Unassembled WGS sequence"/>
</dbReference>
<dbReference type="CDD" id="cd06261">
    <property type="entry name" value="TM_PBP2"/>
    <property type="match status" value="1"/>
</dbReference>
<evidence type="ECO:0000256" key="3">
    <source>
        <dbReference type="ARBA" id="ARBA00022448"/>
    </source>
</evidence>
<dbReference type="RefSeq" id="WP_084192981.1">
    <property type="nucleotide sequence ID" value="NZ_FSRL01000001.1"/>
</dbReference>
<organism evidence="10 11">
    <name type="scientific">Vannielia litorea</name>
    <dbReference type="NCBI Taxonomy" id="1217970"/>
    <lineage>
        <taxon>Bacteria</taxon>
        <taxon>Pseudomonadati</taxon>
        <taxon>Pseudomonadota</taxon>
        <taxon>Alphaproteobacteria</taxon>
        <taxon>Rhodobacterales</taxon>
        <taxon>Paracoccaceae</taxon>
        <taxon>Vannielia</taxon>
    </lineage>
</organism>
<comment type="similarity">
    <text evidence="2 8">Belongs to the binding-protein-dependent transport system permease family.</text>
</comment>
<gene>
    <name evidence="10" type="ORF">SAMN05444002_2047</name>
</gene>
<keyword evidence="11" id="KW-1185">Reference proteome</keyword>
<evidence type="ECO:0000256" key="8">
    <source>
        <dbReference type="RuleBase" id="RU363032"/>
    </source>
</evidence>
<dbReference type="OrthoDB" id="8417460at2"/>
<dbReference type="InterPro" id="IPR035906">
    <property type="entry name" value="MetI-like_sf"/>
</dbReference>